<feature type="region of interest" description="Disordered" evidence="1">
    <location>
        <begin position="213"/>
        <end position="236"/>
    </location>
</feature>
<feature type="region of interest" description="Disordered" evidence="1">
    <location>
        <begin position="47"/>
        <end position="80"/>
    </location>
</feature>
<feature type="compositionally biased region" description="Basic and acidic residues" evidence="1">
    <location>
        <begin position="213"/>
        <end position="228"/>
    </location>
</feature>
<accession>A0ABQ9G8P8</accession>
<evidence type="ECO:0000256" key="1">
    <source>
        <dbReference type="SAM" id="MobiDB-lite"/>
    </source>
</evidence>
<proteinExistence type="predicted"/>
<comment type="caution">
    <text evidence="2">The sequence shown here is derived from an EMBL/GenBank/DDBJ whole genome shotgun (WGS) entry which is preliminary data.</text>
</comment>
<evidence type="ECO:0000313" key="2">
    <source>
        <dbReference type="EMBL" id="KAJ8868532.1"/>
    </source>
</evidence>
<feature type="compositionally biased region" description="Basic and acidic residues" evidence="1">
    <location>
        <begin position="51"/>
        <end position="80"/>
    </location>
</feature>
<name>A0ABQ9G8P8_9NEOP</name>
<gene>
    <name evidence="2" type="ORF">PR048_030060</name>
</gene>
<protein>
    <submittedName>
        <fullName evidence="2">Uncharacterized protein</fullName>
    </submittedName>
</protein>
<dbReference type="Proteomes" id="UP001159363">
    <property type="component" value="Chromosome 13"/>
</dbReference>
<reference evidence="2 3" key="1">
    <citation type="submission" date="2023-02" db="EMBL/GenBank/DDBJ databases">
        <title>LHISI_Scaffold_Assembly.</title>
        <authorList>
            <person name="Stuart O.P."/>
            <person name="Cleave R."/>
            <person name="Magrath M.J.L."/>
            <person name="Mikheyev A.S."/>
        </authorList>
    </citation>
    <scope>NUCLEOTIDE SEQUENCE [LARGE SCALE GENOMIC DNA]</scope>
    <source>
        <strain evidence="2">Daus_M_001</strain>
        <tissue evidence="2">Leg muscle</tissue>
    </source>
</reference>
<organism evidence="2 3">
    <name type="scientific">Dryococelus australis</name>
    <dbReference type="NCBI Taxonomy" id="614101"/>
    <lineage>
        <taxon>Eukaryota</taxon>
        <taxon>Metazoa</taxon>
        <taxon>Ecdysozoa</taxon>
        <taxon>Arthropoda</taxon>
        <taxon>Hexapoda</taxon>
        <taxon>Insecta</taxon>
        <taxon>Pterygota</taxon>
        <taxon>Neoptera</taxon>
        <taxon>Polyneoptera</taxon>
        <taxon>Phasmatodea</taxon>
        <taxon>Verophasmatodea</taxon>
        <taxon>Anareolatae</taxon>
        <taxon>Phasmatidae</taxon>
        <taxon>Eurycanthinae</taxon>
        <taxon>Dryococelus</taxon>
    </lineage>
</organism>
<keyword evidence="3" id="KW-1185">Reference proteome</keyword>
<dbReference type="EMBL" id="JARBHB010000014">
    <property type="protein sequence ID" value="KAJ8868532.1"/>
    <property type="molecule type" value="Genomic_DNA"/>
</dbReference>
<sequence>MITGREKFPVWVGCLLTSNVPSAEFRTTFQHFGGKRRYFAGVCGWSSSCRRSGDESETEREREREREERERERERERELSEKINGGLAEMDEGKVYRKMTPLNQERVAIKCSKIARADAIKKIPRAGELGNKSSCANLCSEDYPRIAIPRESKETCNRRLRGKERNNNPSGMQDKQLEARIFPRAKMGNEGIWATLSTGVLKSRRRWSEVRTTASERRGWGETGDPRENPPTSGVVRHNYPHAIIRQRPRRESNPVLLGGRRACVELSLLDLGRAATSTAKEADLVTLVQAPGSIPICRSQLHIGRLLSQWKATIGPAFSRRCQNTVWTNG</sequence>
<evidence type="ECO:0000313" key="3">
    <source>
        <dbReference type="Proteomes" id="UP001159363"/>
    </source>
</evidence>